<dbReference type="RefSeq" id="WP_070070085.1">
    <property type="nucleotide sequence ID" value="NZ_MKKK01000029.1"/>
</dbReference>
<dbReference type="Proteomes" id="UP000185895">
    <property type="component" value="Unassembled WGS sequence"/>
</dbReference>
<dbReference type="Pfam" id="PF00892">
    <property type="entry name" value="EamA"/>
    <property type="match status" value="1"/>
</dbReference>
<feature type="domain" description="EamA" evidence="2">
    <location>
        <begin position="2"/>
        <end position="131"/>
    </location>
</feature>
<reference evidence="3 4" key="1">
    <citation type="submission" date="2016-09" db="EMBL/GenBank/DDBJ databases">
        <authorList>
            <person name="Capua I."/>
            <person name="De Benedictis P."/>
            <person name="Joannis T."/>
            <person name="Lombin L.H."/>
            <person name="Cattoli G."/>
        </authorList>
    </citation>
    <scope>NUCLEOTIDE SEQUENCE [LARGE SCALE GENOMIC DNA]</scope>
    <source>
        <strain evidence="3 4">ANC 4671</strain>
    </source>
</reference>
<gene>
    <name evidence="3" type="ORF">BJI46_13165</name>
</gene>
<dbReference type="STRING" id="1262585.BJI46_13165"/>
<dbReference type="EMBL" id="MKKK01000029">
    <property type="protein sequence ID" value="OEY94950.1"/>
    <property type="molecule type" value="Genomic_DNA"/>
</dbReference>
<dbReference type="Gene3D" id="1.10.3730.20">
    <property type="match status" value="2"/>
</dbReference>
<keyword evidence="1" id="KW-0472">Membrane</keyword>
<feature type="transmembrane region" description="Helical" evidence="1">
    <location>
        <begin position="144"/>
        <end position="166"/>
    </location>
</feature>
<name>A0A1E7R6I0_9GAMM</name>
<organism evidence="3 4">
    <name type="scientific">Acinetobacter qingfengensis</name>
    <dbReference type="NCBI Taxonomy" id="1262585"/>
    <lineage>
        <taxon>Bacteria</taxon>
        <taxon>Pseudomonadati</taxon>
        <taxon>Pseudomonadota</taxon>
        <taxon>Gammaproteobacteria</taxon>
        <taxon>Moraxellales</taxon>
        <taxon>Moraxellaceae</taxon>
        <taxon>Acinetobacter</taxon>
    </lineage>
</organism>
<feature type="transmembrane region" description="Helical" evidence="1">
    <location>
        <begin position="89"/>
        <end position="108"/>
    </location>
</feature>
<dbReference type="SUPFAM" id="SSF103481">
    <property type="entry name" value="Multidrug resistance efflux transporter EmrE"/>
    <property type="match status" value="2"/>
</dbReference>
<dbReference type="OrthoDB" id="1524053at2"/>
<feature type="transmembrane region" description="Helical" evidence="1">
    <location>
        <begin position="200"/>
        <end position="221"/>
    </location>
</feature>
<feature type="transmembrane region" description="Helical" evidence="1">
    <location>
        <begin position="6"/>
        <end position="21"/>
    </location>
</feature>
<feature type="transmembrane region" description="Helical" evidence="1">
    <location>
        <begin position="263"/>
        <end position="280"/>
    </location>
</feature>
<evidence type="ECO:0000259" key="2">
    <source>
        <dbReference type="Pfam" id="PF00892"/>
    </source>
</evidence>
<dbReference type="InterPro" id="IPR037185">
    <property type="entry name" value="EmrE-like"/>
</dbReference>
<keyword evidence="1" id="KW-0812">Transmembrane</keyword>
<feature type="transmembrane region" description="Helical" evidence="1">
    <location>
        <begin position="28"/>
        <end position="47"/>
    </location>
</feature>
<protein>
    <recommendedName>
        <fullName evidence="2">EamA domain-containing protein</fullName>
    </recommendedName>
</protein>
<dbReference type="GO" id="GO:0016020">
    <property type="term" value="C:membrane"/>
    <property type="evidence" value="ECO:0007669"/>
    <property type="project" value="InterPro"/>
</dbReference>
<keyword evidence="1" id="KW-1133">Transmembrane helix</keyword>
<evidence type="ECO:0000256" key="1">
    <source>
        <dbReference type="SAM" id="Phobius"/>
    </source>
</evidence>
<evidence type="ECO:0000313" key="4">
    <source>
        <dbReference type="Proteomes" id="UP000185895"/>
    </source>
</evidence>
<sequence length="281" mass="31480">MLYIVIAALFSVSVSIALKLYKQKNLDIYQILTFNYVSASILAYLWLQPDFSSLNLHSPWWLIIVLGILLPGVFWCLDRSLQDAGLMKTEIAQRISVVLTILISALIYQEYFSILKITGIILGVIAVIFMLIGQKNTVETKTTIPVSLISVWIGYAVIDLLFKYTASLGLKFSASLTAIFMLSTILMLIFNILRRCKWHWHNVIAGLLLGLFNFANIALYLQAHQQLKDNPSVVFAGMNILVVVFGMLAAIFIFKEKVTTNKLCGAVCAIIAVYVLMQSMI</sequence>
<evidence type="ECO:0000313" key="3">
    <source>
        <dbReference type="EMBL" id="OEY94950.1"/>
    </source>
</evidence>
<feature type="transmembrane region" description="Helical" evidence="1">
    <location>
        <begin position="233"/>
        <end position="254"/>
    </location>
</feature>
<accession>A0A1E7R6I0</accession>
<feature type="transmembrane region" description="Helical" evidence="1">
    <location>
        <begin position="59"/>
        <end position="77"/>
    </location>
</feature>
<proteinExistence type="predicted"/>
<feature type="transmembrane region" description="Helical" evidence="1">
    <location>
        <begin position="172"/>
        <end position="193"/>
    </location>
</feature>
<dbReference type="InterPro" id="IPR000620">
    <property type="entry name" value="EamA_dom"/>
</dbReference>
<dbReference type="AlphaFoldDB" id="A0A1E7R6I0"/>
<comment type="caution">
    <text evidence="3">The sequence shown here is derived from an EMBL/GenBank/DDBJ whole genome shotgun (WGS) entry which is preliminary data.</text>
</comment>
<feature type="transmembrane region" description="Helical" evidence="1">
    <location>
        <begin position="114"/>
        <end position="132"/>
    </location>
</feature>
<keyword evidence="4" id="KW-1185">Reference proteome</keyword>